<evidence type="ECO:0000259" key="1">
    <source>
        <dbReference type="PROSITE" id="PS50041"/>
    </source>
</evidence>
<dbReference type="PANTHER" id="PTHR45784">
    <property type="entry name" value="C-TYPE LECTIN DOMAIN FAMILY 20 MEMBER A-RELATED"/>
    <property type="match status" value="1"/>
</dbReference>
<feature type="domain" description="C-type lectin" evidence="1">
    <location>
        <begin position="150"/>
        <end position="266"/>
    </location>
</feature>
<sequence length="318" mass="35314">MVAEEVLTVSELSVMKCGEALLLLLSGYVVVCQFQSGQCNRQFHFVTQSKTWTEAQLYCREKYTDLATFTSKDETMAAQRLVGSQKFWIGLFRVWQWSYTGTGKSTFTNWGTGEPGVGKCVTVSALGFWSTRDCSEEKHFICYSGDAGRYILVQDSRSFHGARSYCRERYTDLSTVNSVVNNTEIVTLLASDMYDSYSVNGNRWLIPSLSYAWIGLSNSWEWSDGSDVQLLPLTLQSGDGDCVMVDQSSSSLLFQPCDNTHPFLCYQGESVLTVTAEPDPPGLIGLLFLCRCSNSSVAAQREGSAESGLCRPERPRSA</sequence>
<dbReference type="SUPFAM" id="SSF56436">
    <property type="entry name" value="C-type lectin-like"/>
    <property type="match status" value="2"/>
</dbReference>
<proteinExistence type="predicted"/>
<dbReference type="Ensembl" id="ENSHBUT00000019628.1">
    <property type="protein sequence ID" value="ENSHBUP00000012237.1"/>
    <property type="gene ID" value="ENSHBUG00000013939.1"/>
</dbReference>
<dbReference type="InterPro" id="IPR016187">
    <property type="entry name" value="CTDL_fold"/>
</dbReference>
<protein>
    <submittedName>
        <fullName evidence="2">Secretory phospholipase A2 receptor-like</fullName>
    </submittedName>
</protein>
<dbReference type="GeneTree" id="ENSGT00940000163911"/>
<reference evidence="2" key="2">
    <citation type="submission" date="2025-09" db="UniProtKB">
        <authorList>
            <consortium name="Ensembl"/>
        </authorList>
    </citation>
    <scope>IDENTIFICATION</scope>
</reference>
<dbReference type="STRING" id="8153.ENSHBUP00000012237"/>
<evidence type="ECO:0000313" key="3">
    <source>
        <dbReference type="Proteomes" id="UP000264840"/>
    </source>
</evidence>
<dbReference type="SMART" id="SM00034">
    <property type="entry name" value="CLECT"/>
    <property type="match status" value="2"/>
</dbReference>
<dbReference type="Gene3D" id="3.10.100.10">
    <property type="entry name" value="Mannose-Binding Protein A, subunit A"/>
    <property type="match status" value="2"/>
</dbReference>
<dbReference type="Pfam" id="PF00059">
    <property type="entry name" value="Lectin_C"/>
    <property type="match status" value="2"/>
</dbReference>
<keyword evidence="3" id="KW-1185">Reference proteome</keyword>
<dbReference type="Proteomes" id="UP000264840">
    <property type="component" value="Unplaced"/>
</dbReference>
<dbReference type="PANTHER" id="PTHR45784:SF3">
    <property type="entry name" value="C-TYPE LECTIN DOMAIN FAMILY 4 MEMBER K-LIKE-RELATED"/>
    <property type="match status" value="1"/>
</dbReference>
<dbReference type="InterPro" id="IPR001304">
    <property type="entry name" value="C-type_lectin-like"/>
</dbReference>
<organism evidence="2 3">
    <name type="scientific">Haplochromis burtoni</name>
    <name type="common">Burton's mouthbrooder</name>
    <name type="synonym">Chromis burtoni</name>
    <dbReference type="NCBI Taxonomy" id="8153"/>
    <lineage>
        <taxon>Eukaryota</taxon>
        <taxon>Metazoa</taxon>
        <taxon>Chordata</taxon>
        <taxon>Craniata</taxon>
        <taxon>Vertebrata</taxon>
        <taxon>Euteleostomi</taxon>
        <taxon>Actinopterygii</taxon>
        <taxon>Neopterygii</taxon>
        <taxon>Teleostei</taxon>
        <taxon>Neoteleostei</taxon>
        <taxon>Acanthomorphata</taxon>
        <taxon>Ovalentaria</taxon>
        <taxon>Cichlomorphae</taxon>
        <taxon>Cichliformes</taxon>
        <taxon>Cichlidae</taxon>
        <taxon>African cichlids</taxon>
        <taxon>Pseudocrenilabrinae</taxon>
        <taxon>Haplochromini</taxon>
        <taxon>Haplochromis</taxon>
    </lineage>
</organism>
<name>A0A3Q2VK84_HAPBU</name>
<dbReference type="InterPro" id="IPR016186">
    <property type="entry name" value="C-type_lectin-like/link_sf"/>
</dbReference>
<evidence type="ECO:0000313" key="2">
    <source>
        <dbReference type="Ensembl" id="ENSHBUP00000012237.1"/>
    </source>
</evidence>
<reference evidence="2" key="1">
    <citation type="submission" date="2025-08" db="UniProtKB">
        <authorList>
            <consortium name="Ensembl"/>
        </authorList>
    </citation>
    <scope>IDENTIFICATION</scope>
</reference>
<accession>A0A3Q2VK84</accession>
<dbReference type="PROSITE" id="PS50041">
    <property type="entry name" value="C_TYPE_LECTIN_2"/>
    <property type="match status" value="2"/>
</dbReference>
<dbReference type="OMA" id="WHVASCE"/>
<feature type="domain" description="C-type lectin" evidence="1">
    <location>
        <begin position="43"/>
        <end position="143"/>
    </location>
</feature>
<dbReference type="AlphaFoldDB" id="A0A3Q2VK84"/>